<organism evidence="1 2">
    <name type="scientific">Adineta ricciae</name>
    <name type="common">Rotifer</name>
    <dbReference type="NCBI Taxonomy" id="249248"/>
    <lineage>
        <taxon>Eukaryota</taxon>
        <taxon>Metazoa</taxon>
        <taxon>Spiralia</taxon>
        <taxon>Gnathifera</taxon>
        <taxon>Rotifera</taxon>
        <taxon>Eurotatoria</taxon>
        <taxon>Bdelloidea</taxon>
        <taxon>Adinetida</taxon>
        <taxon>Adinetidae</taxon>
        <taxon>Adineta</taxon>
    </lineage>
</organism>
<evidence type="ECO:0000313" key="1">
    <source>
        <dbReference type="EMBL" id="CAF1526449.1"/>
    </source>
</evidence>
<dbReference type="EMBL" id="CAJNOJ010000825">
    <property type="protein sequence ID" value="CAF1526449.1"/>
    <property type="molecule type" value="Genomic_DNA"/>
</dbReference>
<protein>
    <submittedName>
        <fullName evidence="1">Uncharacterized protein</fullName>
    </submittedName>
</protein>
<name>A0A815UWK3_ADIRI</name>
<proteinExistence type="predicted"/>
<reference evidence="1" key="1">
    <citation type="submission" date="2021-02" db="EMBL/GenBank/DDBJ databases">
        <authorList>
            <person name="Nowell W R."/>
        </authorList>
    </citation>
    <scope>NUCLEOTIDE SEQUENCE</scope>
</reference>
<comment type="caution">
    <text evidence="1">The sequence shown here is derived from an EMBL/GenBank/DDBJ whole genome shotgun (WGS) entry which is preliminary data.</text>
</comment>
<dbReference type="AlphaFoldDB" id="A0A815UWK3"/>
<sequence length="113" mass="13107">MEDSKSKRDPQQILCICTYSLQVEDSKSKRDSQQILCICTYSLQVEDSKSKRYPQQILCICTYNLQVEYWYRGCSGRGFVLVFVETQVMRNTANESFTSFETADACFCMIFQG</sequence>
<gene>
    <name evidence="1" type="ORF">EDS130_LOCUS44240</name>
</gene>
<accession>A0A815UWK3</accession>
<evidence type="ECO:0000313" key="2">
    <source>
        <dbReference type="Proteomes" id="UP000663852"/>
    </source>
</evidence>
<dbReference type="Proteomes" id="UP000663852">
    <property type="component" value="Unassembled WGS sequence"/>
</dbReference>